<protein>
    <submittedName>
        <fullName evidence="14">Cytochrome b561 domain-containing protein</fullName>
    </submittedName>
</protein>
<comment type="subcellular location">
    <subcellularLocation>
        <location evidence="2">Membrane</location>
        <topology evidence="2">Multi-pass membrane protein</topology>
    </subcellularLocation>
</comment>
<dbReference type="Gene3D" id="1.20.120.1770">
    <property type="match status" value="1"/>
</dbReference>
<sequence length="251" mass="27373">MATGFEFDDNGGSGKGRGGGDGGAEDADPGGTAGGFFDFPLTPIEVVARRHAILCTVGFLILLPLGVLLARYARTFTRRWFWGHAVIQLVLSGPVIFAGVAMGFNAAKMLELENLEDPHQKIGVSLIALYVIQLLVGIFIHFVKMGKLFGGHRPPQNYFHVVLGLAILALAAYQVHYGLYTEWLLTGGLHQVPGSAKHAWLALIIVFWVLYFLGMALLPRQFSREREGRQQMRLAAKTGTGPKEVEESRAA</sequence>
<dbReference type="PANTHER" id="PTHR15422:SF24">
    <property type="entry name" value="DOMON RELATED DOMAIN-CONTAINING PROTEIN"/>
    <property type="match status" value="1"/>
</dbReference>
<feature type="transmembrane region" description="Helical" evidence="12">
    <location>
        <begin position="127"/>
        <end position="146"/>
    </location>
</feature>
<dbReference type="AlphaFoldDB" id="A0AAW0D1Q9"/>
<organism evidence="14 15">
    <name type="scientific">Favolaschia claudopus</name>
    <dbReference type="NCBI Taxonomy" id="2862362"/>
    <lineage>
        <taxon>Eukaryota</taxon>
        <taxon>Fungi</taxon>
        <taxon>Dikarya</taxon>
        <taxon>Basidiomycota</taxon>
        <taxon>Agaricomycotina</taxon>
        <taxon>Agaricomycetes</taxon>
        <taxon>Agaricomycetidae</taxon>
        <taxon>Agaricales</taxon>
        <taxon>Marasmiineae</taxon>
        <taxon>Mycenaceae</taxon>
        <taxon>Favolaschia</taxon>
    </lineage>
</organism>
<dbReference type="GO" id="GO:0046872">
    <property type="term" value="F:metal ion binding"/>
    <property type="evidence" value="ECO:0007669"/>
    <property type="project" value="UniProtKB-KW"/>
</dbReference>
<dbReference type="PROSITE" id="PS50939">
    <property type="entry name" value="CYTOCHROME_B561"/>
    <property type="match status" value="1"/>
</dbReference>
<evidence type="ECO:0000256" key="10">
    <source>
        <dbReference type="ARBA" id="ARBA00023136"/>
    </source>
</evidence>
<evidence type="ECO:0000256" key="2">
    <source>
        <dbReference type="ARBA" id="ARBA00004141"/>
    </source>
</evidence>
<gene>
    <name evidence="14" type="ORF">R3P38DRAFT_2881520</name>
</gene>
<evidence type="ECO:0000256" key="9">
    <source>
        <dbReference type="ARBA" id="ARBA00023004"/>
    </source>
</evidence>
<evidence type="ECO:0000256" key="8">
    <source>
        <dbReference type="ARBA" id="ARBA00022989"/>
    </source>
</evidence>
<name>A0AAW0D1Q9_9AGAR</name>
<dbReference type="InterPro" id="IPR006593">
    <property type="entry name" value="Cyt_b561/ferric_Rdtase_TM"/>
</dbReference>
<keyword evidence="3" id="KW-0813">Transport</keyword>
<feature type="domain" description="Cytochrome b561" evidence="13">
    <location>
        <begin position="1"/>
        <end position="217"/>
    </location>
</feature>
<dbReference type="GO" id="GO:0020037">
    <property type="term" value="F:heme binding"/>
    <property type="evidence" value="ECO:0007669"/>
    <property type="project" value="TreeGrafter"/>
</dbReference>
<keyword evidence="8 12" id="KW-1133">Transmembrane helix</keyword>
<keyword evidence="4" id="KW-0349">Heme</keyword>
<evidence type="ECO:0000256" key="7">
    <source>
        <dbReference type="ARBA" id="ARBA00022982"/>
    </source>
</evidence>
<dbReference type="GO" id="GO:0016020">
    <property type="term" value="C:membrane"/>
    <property type="evidence" value="ECO:0007669"/>
    <property type="project" value="UniProtKB-SubCell"/>
</dbReference>
<dbReference type="GO" id="GO:0140575">
    <property type="term" value="F:transmembrane monodehydroascorbate reductase activity"/>
    <property type="evidence" value="ECO:0007669"/>
    <property type="project" value="InterPro"/>
</dbReference>
<dbReference type="CDD" id="cd08760">
    <property type="entry name" value="Cyt_b561_FRRS1_like"/>
    <property type="match status" value="1"/>
</dbReference>
<keyword evidence="6" id="KW-0479">Metal-binding</keyword>
<feature type="transmembrane region" description="Helical" evidence="12">
    <location>
        <begin position="199"/>
        <end position="219"/>
    </location>
</feature>
<dbReference type="EMBL" id="JAWWNJ010000011">
    <property type="protein sequence ID" value="KAK7044898.1"/>
    <property type="molecule type" value="Genomic_DNA"/>
</dbReference>
<evidence type="ECO:0000313" key="15">
    <source>
        <dbReference type="Proteomes" id="UP001362999"/>
    </source>
</evidence>
<dbReference type="Proteomes" id="UP001362999">
    <property type="component" value="Unassembled WGS sequence"/>
</dbReference>
<feature type="compositionally biased region" description="Gly residues" evidence="11">
    <location>
        <begin position="11"/>
        <end position="22"/>
    </location>
</feature>
<evidence type="ECO:0000256" key="4">
    <source>
        <dbReference type="ARBA" id="ARBA00022617"/>
    </source>
</evidence>
<evidence type="ECO:0000313" key="14">
    <source>
        <dbReference type="EMBL" id="KAK7044898.1"/>
    </source>
</evidence>
<reference evidence="14 15" key="1">
    <citation type="journal article" date="2024" name="J Genomics">
        <title>Draft genome sequencing and assembly of Favolaschia claudopus CIRM-BRFM 2984 isolated from oak limbs.</title>
        <authorList>
            <person name="Navarro D."/>
            <person name="Drula E."/>
            <person name="Chaduli D."/>
            <person name="Cazenave R."/>
            <person name="Ahrendt S."/>
            <person name="Wang J."/>
            <person name="Lipzen A."/>
            <person name="Daum C."/>
            <person name="Barry K."/>
            <person name="Grigoriev I.V."/>
            <person name="Favel A."/>
            <person name="Rosso M.N."/>
            <person name="Martin F."/>
        </authorList>
    </citation>
    <scope>NUCLEOTIDE SEQUENCE [LARGE SCALE GENOMIC DNA]</scope>
    <source>
        <strain evidence="14 15">CIRM-BRFM 2984</strain>
    </source>
</reference>
<evidence type="ECO:0000256" key="12">
    <source>
        <dbReference type="SAM" id="Phobius"/>
    </source>
</evidence>
<dbReference type="Pfam" id="PF03188">
    <property type="entry name" value="Cytochrom_B561"/>
    <property type="match status" value="1"/>
</dbReference>
<dbReference type="InterPro" id="IPR045150">
    <property type="entry name" value="CYB561D1/2"/>
</dbReference>
<evidence type="ECO:0000256" key="11">
    <source>
        <dbReference type="SAM" id="MobiDB-lite"/>
    </source>
</evidence>
<keyword evidence="7" id="KW-0249">Electron transport</keyword>
<evidence type="ECO:0000256" key="5">
    <source>
        <dbReference type="ARBA" id="ARBA00022692"/>
    </source>
</evidence>
<dbReference type="PANTHER" id="PTHR15422">
    <property type="entry name" value="OS05G0565100 PROTEIN"/>
    <property type="match status" value="1"/>
</dbReference>
<proteinExistence type="predicted"/>
<comment type="caution">
    <text evidence="14">The sequence shown here is derived from an EMBL/GenBank/DDBJ whole genome shotgun (WGS) entry which is preliminary data.</text>
</comment>
<evidence type="ECO:0000256" key="6">
    <source>
        <dbReference type="ARBA" id="ARBA00022723"/>
    </source>
</evidence>
<keyword evidence="9" id="KW-0408">Iron</keyword>
<dbReference type="SMART" id="SM00665">
    <property type="entry name" value="B561"/>
    <property type="match status" value="1"/>
</dbReference>
<evidence type="ECO:0000256" key="1">
    <source>
        <dbReference type="ARBA" id="ARBA00001970"/>
    </source>
</evidence>
<keyword evidence="5 12" id="KW-0812">Transmembrane</keyword>
<comment type="cofactor">
    <cofactor evidence="1">
        <name>heme b</name>
        <dbReference type="ChEBI" id="CHEBI:60344"/>
    </cofactor>
</comment>
<feature type="transmembrane region" description="Helical" evidence="12">
    <location>
        <begin position="51"/>
        <end position="73"/>
    </location>
</feature>
<feature type="transmembrane region" description="Helical" evidence="12">
    <location>
        <begin position="158"/>
        <end position="179"/>
    </location>
</feature>
<evidence type="ECO:0000256" key="3">
    <source>
        <dbReference type="ARBA" id="ARBA00022448"/>
    </source>
</evidence>
<accession>A0AAW0D1Q9</accession>
<feature type="transmembrane region" description="Helical" evidence="12">
    <location>
        <begin position="85"/>
        <end position="107"/>
    </location>
</feature>
<feature type="region of interest" description="Disordered" evidence="11">
    <location>
        <begin position="1"/>
        <end position="27"/>
    </location>
</feature>
<keyword evidence="10 12" id="KW-0472">Membrane</keyword>
<keyword evidence="15" id="KW-1185">Reference proteome</keyword>
<evidence type="ECO:0000259" key="13">
    <source>
        <dbReference type="PROSITE" id="PS50939"/>
    </source>
</evidence>